<feature type="region of interest" description="Disordered" evidence="1">
    <location>
        <begin position="51"/>
        <end position="84"/>
    </location>
</feature>
<evidence type="ECO:0000256" key="2">
    <source>
        <dbReference type="SAM" id="SignalP"/>
    </source>
</evidence>
<evidence type="ECO:0000256" key="1">
    <source>
        <dbReference type="SAM" id="MobiDB-lite"/>
    </source>
</evidence>
<gene>
    <name evidence="4" type="ORF">CDO52_16045</name>
</gene>
<keyword evidence="2" id="KW-0732">Signal</keyword>
<accession>A0A223S7J3</accession>
<dbReference type="SUPFAM" id="SSF88713">
    <property type="entry name" value="Glycoside hydrolase/deacetylase"/>
    <property type="match status" value="1"/>
</dbReference>
<dbReference type="GO" id="GO:0005975">
    <property type="term" value="P:carbohydrate metabolic process"/>
    <property type="evidence" value="ECO:0007669"/>
    <property type="project" value="InterPro"/>
</dbReference>
<dbReference type="PROSITE" id="PS51257">
    <property type="entry name" value="PROKAR_LIPOPROTEIN"/>
    <property type="match status" value="1"/>
</dbReference>
<feature type="chain" id="PRO_5011299549" description="NodB homology domain-containing protein" evidence="2">
    <location>
        <begin position="29"/>
        <end position="84"/>
    </location>
</feature>
<sequence>MTTRLWGMSALFVALVSALAACTPPSSAQPSPTAAPRNIDDADFFRRLRDETGAQIENHTLDHPDLTSQSATEQRRQTRDLRHL</sequence>
<proteinExistence type="predicted"/>
<dbReference type="RefSeq" id="WP_017617717.1">
    <property type="nucleotide sequence ID" value="NZ_ANBG01000090.1"/>
</dbReference>
<feature type="signal peptide" evidence="2">
    <location>
        <begin position="1"/>
        <end position="28"/>
    </location>
</feature>
<evidence type="ECO:0000313" key="4">
    <source>
        <dbReference type="EMBL" id="ASU84097.1"/>
    </source>
</evidence>
<evidence type="ECO:0000313" key="5">
    <source>
        <dbReference type="Proteomes" id="UP000215005"/>
    </source>
</evidence>
<dbReference type="KEGG" id="ngv:CDO52_16045"/>
<dbReference type="GO" id="GO:0016810">
    <property type="term" value="F:hydrolase activity, acting on carbon-nitrogen (but not peptide) bonds"/>
    <property type="evidence" value="ECO:0007669"/>
    <property type="project" value="InterPro"/>
</dbReference>
<dbReference type="Pfam" id="PF01522">
    <property type="entry name" value="Polysacc_deac_1"/>
    <property type="match status" value="1"/>
</dbReference>
<name>A0A223S7J3_9ACTN</name>
<evidence type="ECO:0000259" key="3">
    <source>
        <dbReference type="Pfam" id="PF01522"/>
    </source>
</evidence>
<dbReference type="InterPro" id="IPR011330">
    <property type="entry name" value="Glyco_hydro/deAcase_b/a-brl"/>
</dbReference>
<reference evidence="4 5" key="1">
    <citation type="submission" date="2017-08" db="EMBL/GenBank/DDBJ databases">
        <title>The complete genome sequence of Nocardiopsis gilva YIM 90087.</title>
        <authorList>
            <person name="Yin M."/>
            <person name="Tang S."/>
        </authorList>
    </citation>
    <scope>NUCLEOTIDE SEQUENCE [LARGE SCALE GENOMIC DNA]</scope>
    <source>
        <strain evidence="4 5">YIM 90087</strain>
    </source>
</reference>
<feature type="compositionally biased region" description="Basic and acidic residues" evidence="1">
    <location>
        <begin position="73"/>
        <end position="84"/>
    </location>
</feature>
<keyword evidence="5" id="KW-1185">Reference proteome</keyword>
<protein>
    <recommendedName>
        <fullName evidence="3">NodB homology domain-containing protein</fullName>
    </recommendedName>
</protein>
<dbReference type="AlphaFoldDB" id="A0A223S7J3"/>
<dbReference type="Proteomes" id="UP000215005">
    <property type="component" value="Chromosome"/>
</dbReference>
<feature type="domain" description="NodB homology" evidence="3">
    <location>
        <begin position="43"/>
        <end position="79"/>
    </location>
</feature>
<organism evidence="4 5">
    <name type="scientific">Nocardiopsis gilva YIM 90087</name>
    <dbReference type="NCBI Taxonomy" id="1235441"/>
    <lineage>
        <taxon>Bacteria</taxon>
        <taxon>Bacillati</taxon>
        <taxon>Actinomycetota</taxon>
        <taxon>Actinomycetes</taxon>
        <taxon>Streptosporangiales</taxon>
        <taxon>Nocardiopsidaceae</taxon>
        <taxon>Nocardiopsis</taxon>
    </lineage>
</organism>
<dbReference type="EMBL" id="CP022753">
    <property type="protein sequence ID" value="ASU84097.1"/>
    <property type="molecule type" value="Genomic_DNA"/>
</dbReference>
<dbReference type="InterPro" id="IPR002509">
    <property type="entry name" value="NODB_dom"/>
</dbReference>